<dbReference type="Proteomes" id="UP000694388">
    <property type="component" value="Unplaced"/>
</dbReference>
<evidence type="ECO:0000256" key="3">
    <source>
        <dbReference type="ARBA" id="ARBA00023134"/>
    </source>
</evidence>
<reference evidence="6" key="2">
    <citation type="submission" date="2025-09" db="UniProtKB">
        <authorList>
            <consortium name="Ensembl"/>
        </authorList>
    </citation>
    <scope>IDENTIFICATION</scope>
</reference>
<organism evidence="6 7">
    <name type="scientific">Eptatretus burgeri</name>
    <name type="common">Inshore hagfish</name>
    <dbReference type="NCBI Taxonomy" id="7764"/>
    <lineage>
        <taxon>Eukaryota</taxon>
        <taxon>Metazoa</taxon>
        <taxon>Chordata</taxon>
        <taxon>Craniata</taxon>
        <taxon>Vertebrata</taxon>
        <taxon>Cyclostomata</taxon>
        <taxon>Myxini</taxon>
        <taxon>Myxiniformes</taxon>
        <taxon>Myxinidae</taxon>
        <taxon>Eptatretinae</taxon>
        <taxon>Eptatretus</taxon>
    </lineage>
</organism>
<feature type="compositionally biased region" description="Basic residues" evidence="4">
    <location>
        <begin position="33"/>
        <end position="46"/>
    </location>
</feature>
<evidence type="ECO:0000313" key="7">
    <source>
        <dbReference type="Proteomes" id="UP000694388"/>
    </source>
</evidence>
<dbReference type="CDD" id="cd03694">
    <property type="entry name" value="GTPBP_II"/>
    <property type="match status" value="1"/>
</dbReference>
<dbReference type="PANTHER" id="PTHR43721:SF3">
    <property type="entry name" value="GTP-BINDING PROTEIN 2"/>
    <property type="match status" value="1"/>
</dbReference>
<dbReference type="InterPro" id="IPR035531">
    <property type="entry name" value="GTPBP1-like"/>
</dbReference>
<dbReference type="CDD" id="cd03708">
    <property type="entry name" value="GTPBP_III"/>
    <property type="match status" value="1"/>
</dbReference>
<dbReference type="Pfam" id="PF00009">
    <property type="entry name" value="GTP_EFTU"/>
    <property type="match status" value="1"/>
</dbReference>
<dbReference type="Gene3D" id="2.40.30.10">
    <property type="entry name" value="Translation factors"/>
    <property type="match status" value="1"/>
</dbReference>
<reference evidence="6" key="1">
    <citation type="submission" date="2025-08" db="UniProtKB">
        <authorList>
            <consortium name="Ensembl"/>
        </authorList>
    </citation>
    <scope>IDENTIFICATION</scope>
</reference>
<dbReference type="AlphaFoldDB" id="A0A8C4QNM6"/>
<dbReference type="SUPFAM" id="SSF50465">
    <property type="entry name" value="EF-Tu/eEF-1alpha/eIF2-gamma C-terminal domain"/>
    <property type="match status" value="1"/>
</dbReference>
<dbReference type="GeneTree" id="ENSGT00940000155636"/>
<keyword evidence="2" id="KW-0547">Nucleotide-binding</keyword>
<feature type="region of interest" description="Disordered" evidence="4">
    <location>
        <begin position="1"/>
        <end position="60"/>
    </location>
</feature>
<dbReference type="InterPro" id="IPR050055">
    <property type="entry name" value="EF-Tu_GTPase"/>
</dbReference>
<dbReference type="InterPro" id="IPR027417">
    <property type="entry name" value="P-loop_NTPase"/>
</dbReference>
<sequence>MDALAELFGTGHGSASGASQASSAGCGSGGGGGRRRSRKQKKRVRPHNNPTPAPFLPPEAEEGNIEYKLKLVNPSHYRFEHLVTQMKWRLQEGHGEAIYQIGVEDSGMIAGLSDNEMRASMKTLQHMADKLGADVTILRERKVDFVENSTKRVAEVLVRKVPDNQQFLDLRVAVLGNVDAGKSTLLGVLTQGELDNGRGRARLNLFRHLHEIQSGRTSSISFEILGFTSKGEVVNYSDSRTAEEICENASKMVTFIDLAGHQKYLKTTIFGLTSYAPDFAMLVIAANTGIAGTAKEHLGLAMALRLPFFIVVSKDDVCSASTVERTVRQLTYVLRGPGCARVPFLISSSDDAMTAATKFSQSPSITPIFVISSVTGKNLDLLKAFLNVLPPQSNMQAQEALMQQLPEFQVDEIYTVPEVGTVVGGTLYSGICREGDVFAVGPTEHGEFLPLRVNSIQRNRTACRVLRAGQAATLALGNFNRTQLRKGMVMVSPTARPTVCSAFDADIVLLFHAGKVRPGFQVTVHIGNVRQTALITNIHGKESLCMGDKASVTMRFIKQPEYLHIRARLLFRVGATKGMGQVTKLHSHVRTAMHTAVLAAPERVK</sequence>
<keyword evidence="3" id="KW-0342">GTP-binding</keyword>
<dbReference type="PANTHER" id="PTHR43721">
    <property type="entry name" value="ELONGATION FACTOR TU-RELATED"/>
    <property type="match status" value="1"/>
</dbReference>
<evidence type="ECO:0000256" key="4">
    <source>
        <dbReference type="SAM" id="MobiDB-lite"/>
    </source>
</evidence>
<dbReference type="SUPFAM" id="SSF52540">
    <property type="entry name" value="P-loop containing nucleoside triphosphate hydrolases"/>
    <property type="match status" value="1"/>
</dbReference>
<dbReference type="PROSITE" id="PS51722">
    <property type="entry name" value="G_TR_2"/>
    <property type="match status" value="1"/>
</dbReference>
<feature type="domain" description="Tr-type G" evidence="5">
    <location>
        <begin position="167"/>
        <end position="395"/>
    </location>
</feature>
<keyword evidence="7" id="KW-1185">Reference proteome</keyword>
<dbReference type="CDD" id="cd04165">
    <property type="entry name" value="GTPBP1_like"/>
    <property type="match status" value="1"/>
</dbReference>
<evidence type="ECO:0000256" key="2">
    <source>
        <dbReference type="ARBA" id="ARBA00022741"/>
    </source>
</evidence>
<proteinExistence type="inferred from homology"/>
<dbReference type="OMA" id="ENMPMKI"/>
<evidence type="ECO:0000313" key="6">
    <source>
        <dbReference type="Ensembl" id="ENSEBUP00000017592.1"/>
    </source>
</evidence>
<dbReference type="InterPro" id="IPR009000">
    <property type="entry name" value="Transl_B-barrel_sf"/>
</dbReference>
<name>A0A8C4QNM6_EPTBU</name>
<feature type="compositionally biased region" description="Low complexity" evidence="4">
    <location>
        <begin position="13"/>
        <end position="25"/>
    </location>
</feature>
<comment type="similarity">
    <text evidence="1">Belongs to the TRAFAC class translation factor GTPase superfamily. Classic translation factor GTPase family. EF-Tu/EF-1A subfamily.</text>
</comment>
<dbReference type="Gene3D" id="3.40.50.300">
    <property type="entry name" value="P-loop containing nucleotide triphosphate hydrolases"/>
    <property type="match status" value="1"/>
</dbReference>
<protein>
    <submittedName>
        <fullName evidence="6">GTP binding protein 2b</fullName>
    </submittedName>
</protein>
<accession>A0A8C4QNM6</accession>
<dbReference type="SUPFAM" id="SSF50447">
    <property type="entry name" value="Translation proteins"/>
    <property type="match status" value="1"/>
</dbReference>
<dbReference type="GO" id="GO:0003924">
    <property type="term" value="F:GTPase activity"/>
    <property type="evidence" value="ECO:0007669"/>
    <property type="project" value="InterPro"/>
</dbReference>
<evidence type="ECO:0000259" key="5">
    <source>
        <dbReference type="PROSITE" id="PS51722"/>
    </source>
</evidence>
<dbReference type="GO" id="GO:0005525">
    <property type="term" value="F:GTP binding"/>
    <property type="evidence" value="ECO:0007669"/>
    <property type="project" value="UniProtKB-KW"/>
</dbReference>
<dbReference type="FunFam" id="2.40.30.10:FF:000014">
    <property type="entry name" value="Probable GTP-binding protein 1"/>
    <property type="match status" value="1"/>
</dbReference>
<dbReference type="InterPro" id="IPR004161">
    <property type="entry name" value="EFTu-like_2"/>
</dbReference>
<dbReference type="GO" id="GO:0003746">
    <property type="term" value="F:translation elongation factor activity"/>
    <property type="evidence" value="ECO:0007669"/>
    <property type="project" value="TreeGrafter"/>
</dbReference>
<dbReference type="Pfam" id="PF03144">
    <property type="entry name" value="GTP_EFTU_D2"/>
    <property type="match status" value="1"/>
</dbReference>
<dbReference type="Ensembl" id="ENSEBUT00000018168.1">
    <property type="protein sequence ID" value="ENSEBUP00000017592.1"/>
    <property type="gene ID" value="ENSEBUG00000010999.1"/>
</dbReference>
<dbReference type="InterPro" id="IPR000795">
    <property type="entry name" value="T_Tr_GTP-bd_dom"/>
</dbReference>
<dbReference type="FunFam" id="3.40.50.300:FF:000091">
    <property type="entry name" value="Probable GTP-binding protein 1"/>
    <property type="match status" value="1"/>
</dbReference>
<dbReference type="InterPro" id="IPR009001">
    <property type="entry name" value="Transl_elong_EF1A/Init_IF2_C"/>
</dbReference>
<evidence type="ECO:0000256" key="1">
    <source>
        <dbReference type="ARBA" id="ARBA00007249"/>
    </source>
</evidence>